<dbReference type="EMBL" id="JANBTW010000029">
    <property type="protein sequence ID" value="KAJ2677727.1"/>
    <property type="molecule type" value="Genomic_DNA"/>
</dbReference>
<keyword evidence="8" id="KW-0687">Ribonucleoprotein</keyword>
<evidence type="ECO:0000256" key="8">
    <source>
        <dbReference type="ARBA" id="ARBA00023274"/>
    </source>
</evidence>
<evidence type="ECO:0000313" key="11">
    <source>
        <dbReference type="Proteomes" id="UP001151518"/>
    </source>
</evidence>
<dbReference type="GO" id="GO:0005786">
    <property type="term" value="C:signal recognition particle, endoplasmic reticulum targeting"/>
    <property type="evidence" value="ECO:0007669"/>
    <property type="project" value="UniProtKB-KW"/>
</dbReference>
<comment type="subcellular location">
    <subcellularLocation>
        <location evidence="1">Cytoplasm</location>
    </subcellularLocation>
    <subcellularLocation>
        <location evidence="2">Nucleus</location>
        <location evidence="2">Nucleolus</location>
    </subcellularLocation>
</comment>
<keyword evidence="5" id="KW-0694">RNA-binding</keyword>
<proteinExistence type="inferred from homology"/>
<evidence type="ECO:0000256" key="7">
    <source>
        <dbReference type="ARBA" id="ARBA00023242"/>
    </source>
</evidence>
<dbReference type="AlphaFoldDB" id="A0A9W8G816"/>
<dbReference type="InterPro" id="IPR038253">
    <property type="entry name" value="SRP68_N_sf"/>
</dbReference>
<accession>A0A9W8G816</accession>
<evidence type="ECO:0000313" key="10">
    <source>
        <dbReference type="EMBL" id="KAJ2677727.1"/>
    </source>
</evidence>
<keyword evidence="4" id="KW-0963">Cytoplasm</keyword>
<dbReference type="CDD" id="cd15481">
    <property type="entry name" value="SRP68-RBD"/>
    <property type="match status" value="1"/>
</dbReference>
<dbReference type="Proteomes" id="UP001151518">
    <property type="component" value="Unassembled WGS sequence"/>
</dbReference>
<dbReference type="OrthoDB" id="10255118at2759"/>
<dbReference type="GO" id="GO:0005047">
    <property type="term" value="F:signal recognition particle binding"/>
    <property type="evidence" value="ECO:0007669"/>
    <property type="project" value="InterPro"/>
</dbReference>
<keyword evidence="6" id="KW-0733">Signal recognition particle</keyword>
<evidence type="ECO:0000256" key="6">
    <source>
        <dbReference type="ARBA" id="ARBA00023135"/>
    </source>
</evidence>
<reference evidence="10" key="1">
    <citation type="submission" date="2022-07" db="EMBL/GenBank/DDBJ databases">
        <title>Phylogenomic reconstructions and comparative analyses of Kickxellomycotina fungi.</title>
        <authorList>
            <person name="Reynolds N.K."/>
            <person name="Stajich J.E."/>
            <person name="Barry K."/>
            <person name="Grigoriev I.V."/>
            <person name="Crous P."/>
            <person name="Smith M.E."/>
        </authorList>
    </citation>
    <scope>NUCLEOTIDE SEQUENCE</scope>
    <source>
        <strain evidence="10">NRRL 3115</strain>
    </source>
</reference>
<dbReference type="InterPro" id="IPR034652">
    <property type="entry name" value="SRP68-RBD"/>
</dbReference>
<sequence>MSVESLVNQNPSGGKKPIEFDIFGYIHAARQTYGLRAQDYLRYRRYCTNHLHNVRKATKLSQGSFTSYRKKDVTAALATEPMHIEILLLQAERTWAFAMNLRELYSRTEEPRQRYHLIRRLRAACKSGRQLANVVQAVCDLRTALAAYAYWLQIRSQLCFELEEWEAALDCAVLSRILSERLALSGSSEQYALAYSMIEALDPILRLSAYQTGMRSAQQTQPPEITVQWYESRIKNESDRVETSVPGYAQIAAMLDKFSSIATDGASSELADRADAHRLEWRGGSISFTNQGLSSLLDSAQDALVASTNSSGAEKGISEAAASPSTLDSVAATFKRIKKAARRCYTEGSSAAAKVSSSASDSLSSSYLAIQLYSTCILHAISVAKHVGRAQAIANNIGMALDASALSFRKDEVVWIPEYCLLPATSSKAAKPSAKRSHEAGRKKGKNIALPELTEIVLQYDMARKSMGHLKSTVSNMLNKIAPGVSRDICAYQLPDEIATVEAYYTCVRGYYAAALHAHPRYKRYTDSLALLDMALTESVPQALSLVESSGKRPAIPVEGSAADLIWSQVISVTMDDLAQVKSQIESAIDIACGLCAKANTEKLAFSHRKSAQKDWCTDPSIRPQMVPNMLAALSNTQNKTFVPARVPSLVDLENAPFAAVPVKPLFYDLAASTIEFNMPVIEEQAEKSVADSGSGGSKLGSIIGSLWGSR</sequence>
<dbReference type="GO" id="GO:0030942">
    <property type="term" value="F:endoplasmic reticulum signal peptide binding"/>
    <property type="evidence" value="ECO:0007669"/>
    <property type="project" value="InterPro"/>
</dbReference>
<dbReference type="GO" id="GO:0005730">
    <property type="term" value="C:nucleolus"/>
    <property type="evidence" value="ECO:0007669"/>
    <property type="project" value="UniProtKB-SubCell"/>
</dbReference>
<name>A0A9W8G816_9FUNG</name>
<dbReference type="InterPro" id="IPR026258">
    <property type="entry name" value="SRP68"/>
</dbReference>
<evidence type="ECO:0000256" key="1">
    <source>
        <dbReference type="ARBA" id="ARBA00004496"/>
    </source>
</evidence>
<evidence type="ECO:0000256" key="2">
    <source>
        <dbReference type="ARBA" id="ARBA00004604"/>
    </source>
</evidence>
<comment type="caution">
    <text evidence="10">The sequence shown here is derived from an EMBL/GenBank/DDBJ whole genome shotgun (WGS) entry which is preliminary data.</text>
</comment>
<dbReference type="GO" id="GO:0006614">
    <property type="term" value="P:SRP-dependent cotranslational protein targeting to membrane"/>
    <property type="evidence" value="ECO:0007669"/>
    <property type="project" value="InterPro"/>
</dbReference>
<comment type="similarity">
    <text evidence="3">Belongs to the SRP68 family.</text>
</comment>
<evidence type="ECO:0000256" key="4">
    <source>
        <dbReference type="ARBA" id="ARBA00022490"/>
    </source>
</evidence>
<evidence type="ECO:0000256" key="9">
    <source>
        <dbReference type="ARBA" id="ARBA00029498"/>
    </source>
</evidence>
<dbReference type="PANTHER" id="PTHR12860:SF0">
    <property type="entry name" value="SIGNAL RECOGNITION PARTICLE SUBUNIT SRP68"/>
    <property type="match status" value="1"/>
</dbReference>
<organism evidence="10 11">
    <name type="scientific">Coemansia spiralis</name>
    <dbReference type="NCBI Taxonomy" id="417178"/>
    <lineage>
        <taxon>Eukaryota</taxon>
        <taxon>Fungi</taxon>
        <taxon>Fungi incertae sedis</taxon>
        <taxon>Zoopagomycota</taxon>
        <taxon>Kickxellomycotina</taxon>
        <taxon>Kickxellomycetes</taxon>
        <taxon>Kickxellales</taxon>
        <taxon>Kickxellaceae</taxon>
        <taxon>Coemansia</taxon>
    </lineage>
</organism>
<evidence type="ECO:0000256" key="3">
    <source>
        <dbReference type="ARBA" id="ARBA00009352"/>
    </source>
</evidence>
<dbReference type="PANTHER" id="PTHR12860">
    <property type="entry name" value="SIGNAL RECOGNITION PARTICLE 68 KDA PROTEIN"/>
    <property type="match status" value="1"/>
</dbReference>
<dbReference type="GO" id="GO:0008312">
    <property type="term" value="F:7S RNA binding"/>
    <property type="evidence" value="ECO:0007669"/>
    <property type="project" value="InterPro"/>
</dbReference>
<gene>
    <name evidence="10" type="primary">SRP68</name>
    <name evidence="10" type="ORF">GGI25_002972</name>
</gene>
<dbReference type="Pfam" id="PF16969">
    <property type="entry name" value="SRP68"/>
    <property type="match status" value="1"/>
</dbReference>
<keyword evidence="7" id="KW-0539">Nucleus</keyword>
<protein>
    <recommendedName>
        <fullName evidence="9">Signal recognition particle subunit SRP68</fullName>
    </recommendedName>
</protein>
<evidence type="ECO:0000256" key="5">
    <source>
        <dbReference type="ARBA" id="ARBA00022884"/>
    </source>
</evidence>
<dbReference type="Gene3D" id="1.10.3450.40">
    <property type="entry name" value="Signal recognition particle, SRP68 subunit, RNA-binding domain"/>
    <property type="match status" value="1"/>
</dbReference>